<evidence type="ECO:0000313" key="2">
    <source>
        <dbReference type="Proteomes" id="UP000799755"/>
    </source>
</evidence>
<proteinExistence type="predicted"/>
<evidence type="ECO:0000313" key="1">
    <source>
        <dbReference type="EMBL" id="KAF2469292.1"/>
    </source>
</evidence>
<dbReference type="EMBL" id="MU003512">
    <property type="protein sequence ID" value="KAF2469292.1"/>
    <property type="molecule type" value="Genomic_DNA"/>
</dbReference>
<sequence length="307" mass="35869">MIDLSLLLDGFDESLANSLDDSGKYDVTIRLLCSTVRRYNNIYRELERLKESTGFNKPFPILRLPREIRDKIYTYSLRAAISVDVIPRLSYIHTADNPFKPPTSGLLRVNKQVYHEAIEILYSKNIFRFQKPGQLFAFEQQIGLESLKRVRSICIWIRFPMEDEAVPDPRYLPRSEYDSVPSHWTAALKACGLKQIVHLYIEAEMILSPPLSLLPMPKDLQVCIEEFLGRVADNKVPHLSLKGFREEEREKFPKRWEVVMDQWDDYKEEFEALQRELEELEACSDTQWNFSPGTFEGEGLDDEQQMP</sequence>
<reference evidence="1" key="1">
    <citation type="journal article" date="2020" name="Stud. Mycol.">
        <title>101 Dothideomycetes genomes: a test case for predicting lifestyles and emergence of pathogens.</title>
        <authorList>
            <person name="Haridas S."/>
            <person name="Albert R."/>
            <person name="Binder M."/>
            <person name="Bloem J."/>
            <person name="Labutti K."/>
            <person name="Salamov A."/>
            <person name="Andreopoulos B."/>
            <person name="Baker S."/>
            <person name="Barry K."/>
            <person name="Bills G."/>
            <person name="Bluhm B."/>
            <person name="Cannon C."/>
            <person name="Castanera R."/>
            <person name="Culley D."/>
            <person name="Daum C."/>
            <person name="Ezra D."/>
            <person name="Gonzalez J."/>
            <person name="Henrissat B."/>
            <person name="Kuo A."/>
            <person name="Liang C."/>
            <person name="Lipzen A."/>
            <person name="Lutzoni F."/>
            <person name="Magnuson J."/>
            <person name="Mondo S."/>
            <person name="Nolan M."/>
            <person name="Ohm R."/>
            <person name="Pangilinan J."/>
            <person name="Park H.-J."/>
            <person name="Ramirez L."/>
            <person name="Alfaro M."/>
            <person name="Sun H."/>
            <person name="Tritt A."/>
            <person name="Yoshinaga Y."/>
            <person name="Zwiers L.-H."/>
            <person name="Turgeon B."/>
            <person name="Goodwin S."/>
            <person name="Spatafora J."/>
            <person name="Crous P."/>
            <person name="Grigoriev I."/>
        </authorList>
    </citation>
    <scope>NUCLEOTIDE SEQUENCE</scope>
    <source>
        <strain evidence="1">ATCC 200398</strain>
    </source>
</reference>
<organism evidence="1 2">
    <name type="scientific">Lindgomyces ingoldianus</name>
    <dbReference type="NCBI Taxonomy" id="673940"/>
    <lineage>
        <taxon>Eukaryota</taxon>
        <taxon>Fungi</taxon>
        <taxon>Dikarya</taxon>
        <taxon>Ascomycota</taxon>
        <taxon>Pezizomycotina</taxon>
        <taxon>Dothideomycetes</taxon>
        <taxon>Pleosporomycetidae</taxon>
        <taxon>Pleosporales</taxon>
        <taxon>Lindgomycetaceae</taxon>
        <taxon>Lindgomyces</taxon>
    </lineage>
</organism>
<name>A0ACB6QR03_9PLEO</name>
<gene>
    <name evidence="1" type="ORF">BDR25DRAFT_343703</name>
</gene>
<accession>A0ACB6QR03</accession>
<dbReference type="Proteomes" id="UP000799755">
    <property type="component" value="Unassembled WGS sequence"/>
</dbReference>
<keyword evidence="2" id="KW-1185">Reference proteome</keyword>
<comment type="caution">
    <text evidence="1">The sequence shown here is derived from an EMBL/GenBank/DDBJ whole genome shotgun (WGS) entry which is preliminary data.</text>
</comment>
<protein>
    <submittedName>
        <fullName evidence="1">Uncharacterized protein</fullName>
    </submittedName>
</protein>